<protein>
    <submittedName>
        <fullName evidence="1">Uncharacterized protein</fullName>
    </submittedName>
</protein>
<reference evidence="1" key="1">
    <citation type="submission" date="2014-11" db="EMBL/GenBank/DDBJ databases">
        <authorList>
            <person name="Amaro Gonzalez C."/>
        </authorList>
    </citation>
    <scope>NUCLEOTIDE SEQUENCE</scope>
</reference>
<proteinExistence type="predicted"/>
<accession>A0A0E9UJL1</accession>
<name>A0A0E9UJL1_ANGAN</name>
<reference evidence="1" key="2">
    <citation type="journal article" date="2015" name="Fish Shellfish Immunol.">
        <title>Early steps in the European eel (Anguilla anguilla)-Vibrio vulnificus interaction in the gills: Role of the RtxA13 toxin.</title>
        <authorList>
            <person name="Callol A."/>
            <person name="Pajuelo D."/>
            <person name="Ebbesson L."/>
            <person name="Teles M."/>
            <person name="MacKenzie S."/>
            <person name="Amaro C."/>
        </authorList>
    </citation>
    <scope>NUCLEOTIDE SEQUENCE</scope>
</reference>
<organism evidence="1">
    <name type="scientific">Anguilla anguilla</name>
    <name type="common">European freshwater eel</name>
    <name type="synonym">Muraena anguilla</name>
    <dbReference type="NCBI Taxonomy" id="7936"/>
    <lineage>
        <taxon>Eukaryota</taxon>
        <taxon>Metazoa</taxon>
        <taxon>Chordata</taxon>
        <taxon>Craniata</taxon>
        <taxon>Vertebrata</taxon>
        <taxon>Euteleostomi</taxon>
        <taxon>Actinopterygii</taxon>
        <taxon>Neopterygii</taxon>
        <taxon>Teleostei</taxon>
        <taxon>Anguilliformes</taxon>
        <taxon>Anguillidae</taxon>
        <taxon>Anguilla</taxon>
    </lineage>
</organism>
<dbReference type="EMBL" id="GBXM01042528">
    <property type="protein sequence ID" value="JAH66049.1"/>
    <property type="molecule type" value="Transcribed_RNA"/>
</dbReference>
<evidence type="ECO:0000313" key="1">
    <source>
        <dbReference type="EMBL" id="JAH66049.1"/>
    </source>
</evidence>
<sequence>MAIKAYSMPRNILIWSCSTINMKSTWLIFRPQKAHRGDIDPVTI</sequence>
<dbReference type="AlphaFoldDB" id="A0A0E9UJL1"/>